<dbReference type="KEGG" id="tnl:113503578"/>
<evidence type="ECO:0000259" key="10">
    <source>
        <dbReference type="SMART" id="SM00829"/>
    </source>
</evidence>
<keyword evidence="5" id="KW-0560">Oxidoreductase</keyword>
<dbReference type="SUPFAM" id="SSF50129">
    <property type="entry name" value="GroES-like"/>
    <property type="match status" value="1"/>
</dbReference>
<evidence type="ECO:0000256" key="7">
    <source>
        <dbReference type="ARBA" id="ARBA00026132"/>
    </source>
</evidence>
<dbReference type="InterPro" id="IPR011032">
    <property type="entry name" value="GroES-like_sf"/>
</dbReference>
<evidence type="ECO:0000256" key="6">
    <source>
        <dbReference type="ARBA" id="ARBA00023027"/>
    </source>
</evidence>
<accession>A0A7E5WL03</accession>
<dbReference type="Proteomes" id="UP000322000">
    <property type="component" value="Chromosome 19"/>
</dbReference>
<dbReference type="Gene3D" id="3.40.50.720">
    <property type="entry name" value="NAD(P)-binding Rossmann-like Domain"/>
    <property type="match status" value="1"/>
</dbReference>
<dbReference type="RefSeq" id="XP_026741418.1">
    <property type="nucleotide sequence ID" value="XM_026885617.1"/>
</dbReference>
<dbReference type="FunFam" id="3.40.50.720:FF:000068">
    <property type="entry name" value="Sorbitol dehydrogenase"/>
    <property type="match status" value="1"/>
</dbReference>
<evidence type="ECO:0000256" key="9">
    <source>
        <dbReference type="RuleBase" id="RU361277"/>
    </source>
</evidence>
<dbReference type="InterPro" id="IPR013154">
    <property type="entry name" value="ADH-like_N"/>
</dbReference>
<comment type="similarity">
    <text evidence="2 9">Belongs to the zinc-containing alcohol dehydrogenase family.</text>
</comment>
<dbReference type="InterPro" id="IPR045306">
    <property type="entry name" value="SDH-like"/>
</dbReference>
<dbReference type="InterPro" id="IPR020843">
    <property type="entry name" value="ER"/>
</dbReference>
<protein>
    <recommendedName>
        <fullName evidence="7">Sorbitol dehydrogenase</fullName>
    </recommendedName>
    <alternativeName>
        <fullName evidence="8">Polyol dehydrogenase</fullName>
    </alternativeName>
</protein>
<evidence type="ECO:0000256" key="2">
    <source>
        <dbReference type="ARBA" id="ARBA00008072"/>
    </source>
</evidence>
<dbReference type="Pfam" id="PF00107">
    <property type="entry name" value="ADH_zinc_N"/>
    <property type="match status" value="1"/>
</dbReference>
<dbReference type="FunCoup" id="A0A7E5WL03">
    <property type="interactions" value="590"/>
</dbReference>
<keyword evidence="3 9" id="KW-0479">Metal-binding</keyword>
<evidence type="ECO:0000256" key="1">
    <source>
        <dbReference type="ARBA" id="ARBA00001947"/>
    </source>
</evidence>
<sequence>MATDNLTAMLNKTKDLQLIQTPIPTIADDEVLLRMDCVGICGSDVHYWQSGACGPFVLHEPMIMGHEASGVVAKVGPKVKNLVVGDRVAIEPGVPCRYCEFCKTGRYHLCPDMKFCATPPVHGNLVRYYKHAADFCYKLPDHVTMEEGALLEPLSVGIHACRRAGLTGGHTVLVLGAGPIGLLTMLSAKAMGASTVLITDVLQSRLDFAKELGADHTLLVTRESKEEDVLKSILSLLGDHPDVSFDASGATATVRMSLLATKSGGVAVLVGMGAPEQSVPLSSALSREVDIRGIFRYVNEYPIALSMVASGKINVKPLVTHHFSMEETVEAYEVARQGAGIKVMIHVQPRDTNNPKKF</sequence>
<comment type="cofactor">
    <cofactor evidence="1 9">
        <name>Zn(2+)</name>
        <dbReference type="ChEBI" id="CHEBI:29105"/>
    </cofactor>
</comment>
<dbReference type="PANTHER" id="PTHR43161:SF9">
    <property type="entry name" value="SORBITOL DEHYDROGENASE"/>
    <property type="match status" value="1"/>
</dbReference>
<dbReference type="OrthoDB" id="1879366at2759"/>
<dbReference type="GO" id="GO:0006062">
    <property type="term" value="P:sorbitol catabolic process"/>
    <property type="evidence" value="ECO:0007669"/>
    <property type="project" value="TreeGrafter"/>
</dbReference>
<dbReference type="CDD" id="cd05285">
    <property type="entry name" value="sorbitol_DH"/>
    <property type="match status" value="1"/>
</dbReference>
<name>A0A7E5WL03_TRINI</name>
<dbReference type="InterPro" id="IPR013149">
    <property type="entry name" value="ADH-like_C"/>
</dbReference>
<dbReference type="PROSITE" id="PS00059">
    <property type="entry name" value="ADH_ZINC"/>
    <property type="match status" value="1"/>
</dbReference>
<dbReference type="GO" id="GO:0008270">
    <property type="term" value="F:zinc ion binding"/>
    <property type="evidence" value="ECO:0007669"/>
    <property type="project" value="InterPro"/>
</dbReference>
<dbReference type="InterPro" id="IPR002328">
    <property type="entry name" value="ADH_Zn_CS"/>
</dbReference>
<evidence type="ECO:0000313" key="11">
    <source>
        <dbReference type="Proteomes" id="UP000322000"/>
    </source>
</evidence>
<dbReference type="GeneID" id="113503578"/>
<evidence type="ECO:0000313" key="12">
    <source>
        <dbReference type="RefSeq" id="XP_026741418.1"/>
    </source>
</evidence>
<proteinExistence type="inferred from homology"/>
<evidence type="ECO:0000256" key="4">
    <source>
        <dbReference type="ARBA" id="ARBA00022833"/>
    </source>
</evidence>
<dbReference type="PANTHER" id="PTHR43161">
    <property type="entry name" value="SORBITOL DEHYDROGENASE"/>
    <property type="match status" value="1"/>
</dbReference>
<evidence type="ECO:0000256" key="5">
    <source>
        <dbReference type="ARBA" id="ARBA00023002"/>
    </source>
</evidence>
<gene>
    <name evidence="12" type="primary">LOC113503578</name>
</gene>
<dbReference type="SMART" id="SM00829">
    <property type="entry name" value="PKS_ER"/>
    <property type="match status" value="1"/>
</dbReference>
<keyword evidence="11" id="KW-1185">Reference proteome</keyword>
<dbReference type="SUPFAM" id="SSF51735">
    <property type="entry name" value="NAD(P)-binding Rossmann-fold domains"/>
    <property type="match status" value="1"/>
</dbReference>
<evidence type="ECO:0000256" key="3">
    <source>
        <dbReference type="ARBA" id="ARBA00022723"/>
    </source>
</evidence>
<dbReference type="Pfam" id="PF08240">
    <property type="entry name" value="ADH_N"/>
    <property type="match status" value="1"/>
</dbReference>
<keyword evidence="4 9" id="KW-0862">Zinc</keyword>
<dbReference type="Gene3D" id="3.90.180.10">
    <property type="entry name" value="Medium-chain alcohol dehydrogenases, catalytic domain"/>
    <property type="match status" value="1"/>
</dbReference>
<evidence type="ECO:0000256" key="8">
    <source>
        <dbReference type="ARBA" id="ARBA00032485"/>
    </source>
</evidence>
<reference evidence="12" key="1">
    <citation type="submission" date="2025-08" db="UniProtKB">
        <authorList>
            <consortium name="RefSeq"/>
        </authorList>
    </citation>
    <scope>IDENTIFICATION</scope>
</reference>
<organism evidence="11 12">
    <name type="scientific">Trichoplusia ni</name>
    <name type="common">Cabbage looper</name>
    <dbReference type="NCBI Taxonomy" id="7111"/>
    <lineage>
        <taxon>Eukaryota</taxon>
        <taxon>Metazoa</taxon>
        <taxon>Ecdysozoa</taxon>
        <taxon>Arthropoda</taxon>
        <taxon>Hexapoda</taxon>
        <taxon>Insecta</taxon>
        <taxon>Pterygota</taxon>
        <taxon>Neoptera</taxon>
        <taxon>Endopterygota</taxon>
        <taxon>Lepidoptera</taxon>
        <taxon>Glossata</taxon>
        <taxon>Ditrysia</taxon>
        <taxon>Noctuoidea</taxon>
        <taxon>Noctuidae</taxon>
        <taxon>Plusiinae</taxon>
        <taxon>Trichoplusia</taxon>
    </lineage>
</organism>
<dbReference type="InParanoid" id="A0A7E5WL03"/>
<keyword evidence="6" id="KW-0520">NAD</keyword>
<feature type="domain" description="Enoyl reductase (ER)" evidence="10">
    <location>
        <begin position="12"/>
        <end position="345"/>
    </location>
</feature>
<dbReference type="AlphaFoldDB" id="A0A7E5WL03"/>
<dbReference type="GO" id="GO:0003939">
    <property type="term" value="F:L-iditol 2-dehydrogenase (NAD+) activity"/>
    <property type="evidence" value="ECO:0007669"/>
    <property type="project" value="TreeGrafter"/>
</dbReference>
<dbReference type="InterPro" id="IPR036291">
    <property type="entry name" value="NAD(P)-bd_dom_sf"/>
</dbReference>